<keyword evidence="2" id="KW-1185">Reference proteome</keyword>
<evidence type="ECO:0000313" key="2">
    <source>
        <dbReference type="Proteomes" id="UP000095751"/>
    </source>
</evidence>
<name>A0A1E7F2F8_9STRA</name>
<organism evidence="1 2">
    <name type="scientific">Fragilariopsis cylindrus CCMP1102</name>
    <dbReference type="NCBI Taxonomy" id="635003"/>
    <lineage>
        <taxon>Eukaryota</taxon>
        <taxon>Sar</taxon>
        <taxon>Stramenopiles</taxon>
        <taxon>Ochrophyta</taxon>
        <taxon>Bacillariophyta</taxon>
        <taxon>Bacillariophyceae</taxon>
        <taxon>Bacillariophycidae</taxon>
        <taxon>Bacillariales</taxon>
        <taxon>Bacillariaceae</taxon>
        <taxon>Fragilariopsis</taxon>
    </lineage>
</organism>
<dbReference type="EMBL" id="KV784365">
    <property type="protein sequence ID" value="OEU12317.1"/>
    <property type="molecule type" value="Genomic_DNA"/>
</dbReference>
<dbReference type="InParanoid" id="A0A1E7F2F8"/>
<dbReference type="KEGG" id="fcy:FRACYDRAFT_219625"/>
<protein>
    <submittedName>
        <fullName evidence="1">Uncharacterized protein</fullName>
    </submittedName>
</protein>
<dbReference type="AlphaFoldDB" id="A0A1E7F2F8"/>
<sequence length="134" mass="14920">MDWSQQIDSVNSIKEKVKINLTKRNKLKLTPEWDDFLKSEWKQLDRYAKVGMFGAVNKEDPLTGDTIQKSRGTCNGGSQYGAAITLAETYAACVEQPVHRLTWAISAAMNLICKEYDVGNAVAEALAPTSPFFM</sequence>
<dbReference type="Proteomes" id="UP000095751">
    <property type="component" value="Unassembled WGS sequence"/>
</dbReference>
<gene>
    <name evidence="1" type="ORF">FRACYDRAFT_219625</name>
</gene>
<dbReference type="OrthoDB" id="51992at2759"/>
<reference evidence="1 2" key="1">
    <citation type="submission" date="2016-09" db="EMBL/GenBank/DDBJ databases">
        <title>Extensive genetic diversity and differential bi-allelic expression allows diatom success in the polar Southern Ocean.</title>
        <authorList>
            <consortium name="DOE Joint Genome Institute"/>
            <person name="Mock T."/>
            <person name="Otillar R.P."/>
            <person name="Strauss J."/>
            <person name="Dupont C."/>
            <person name="Frickenhaus S."/>
            <person name="Maumus F."/>
            <person name="Mcmullan M."/>
            <person name="Sanges R."/>
            <person name="Schmutz J."/>
            <person name="Toseland A."/>
            <person name="Valas R."/>
            <person name="Veluchamy A."/>
            <person name="Ward B.J."/>
            <person name="Allen A."/>
            <person name="Barry K."/>
            <person name="Falciatore A."/>
            <person name="Ferrante M."/>
            <person name="Fortunato A.E."/>
            <person name="Gloeckner G."/>
            <person name="Gruber A."/>
            <person name="Hipkin R."/>
            <person name="Janech M."/>
            <person name="Kroth P."/>
            <person name="Leese F."/>
            <person name="Lindquist E."/>
            <person name="Lyon B.R."/>
            <person name="Martin J."/>
            <person name="Mayer C."/>
            <person name="Parker M."/>
            <person name="Quesneville H."/>
            <person name="Raymond J."/>
            <person name="Uhlig C."/>
            <person name="Valentin K.U."/>
            <person name="Worden A.Z."/>
            <person name="Armbrust E.V."/>
            <person name="Bowler C."/>
            <person name="Green B."/>
            <person name="Moulton V."/>
            <person name="Van Oosterhout C."/>
            <person name="Grigoriev I."/>
        </authorList>
    </citation>
    <scope>NUCLEOTIDE SEQUENCE [LARGE SCALE GENOMIC DNA]</scope>
    <source>
        <strain evidence="1 2">CCMP1102</strain>
    </source>
</reference>
<accession>A0A1E7F2F8</accession>
<evidence type="ECO:0000313" key="1">
    <source>
        <dbReference type="EMBL" id="OEU12317.1"/>
    </source>
</evidence>
<feature type="non-terminal residue" evidence="1">
    <location>
        <position position="134"/>
    </location>
</feature>
<proteinExistence type="predicted"/>